<dbReference type="Proteomes" id="UP000886595">
    <property type="component" value="Unassembled WGS sequence"/>
</dbReference>
<organism evidence="1 2">
    <name type="scientific">Brassica carinata</name>
    <name type="common">Ethiopian mustard</name>
    <name type="synonym">Abyssinian cabbage</name>
    <dbReference type="NCBI Taxonomy" id="52824"/>
    <lineage>
        <taxon>Eukaryota</taxon>
        <taxon>Viridiplantae</taxon>
        <taxon>Streptophyta</taxon>
        <taxon>Embryophyta</taxon>
        <taxon>Tracheophyta</taxon>
        <taxon>Spermatophyta</taxon>
        <taxon>Magnoliopsida</taxon>
        <taxon>eudicotyledons</taxon>
        <taxon>Gunneridae</taxon>
        <taxon>Pentapetalae</taxon>
        <taxon>rosids</taxon>
        <taxon>malvids</taxon>
        <taxon>Brassicales</taxon>
        <taxon>Brassicaceae</taxon>
        <taxon>Brassiceae</taxon>
        <taxon>Brassica</taxon>
    </lineage>
</organism>
<name>A0A8X8B0A8_BRACI</name>
<keyword evidence="2" id="KW-1185">Reference proteome</keyword>
<reference evidence="1 2" key="1">
    <citation type="submission" date="2020-02" db="EMBL/GenBank/DDBJ databases">
        <authorList>
            <person name="Ma Q."/>
            <person name="Huang Y."/>
            <person name="Song X."/>
            <person name="Pei D."/>
        </authorList>
    </citation>
    <scope>NUCLEOTIDE SEQUENCE [LARGE SCALE GENOMIC DNA]</scope>
    <source>
        <strain evidence="1">Sxm20200214</strain>
        <tissue evidence="1">Leaf</tissue>
    </source>
</reference>
<protein>
    <submittedName>
        <fullName evidence="1">Uncharacterized protein</fullName>
    </submittedName>
</protein>
<dbReference type="EMBL" id="JAAMPC010000004">
    <property type="protein sequence ID" value="KAG2316212.1"/>
    <property type="molecule type" value="Genomic_DNA"/>
</dbReference>
<accession>A0A8X8B0A8</accession>
<proteinExistence type="predicted"/>
<evidence type="ECO:0000313" key="2">
    <source>
        <dbReference type="Proteomes" id="UP000886595"/>
    </source>
</evidence>
<dbReference type="AlphaFoldDB" id="A0A8X8B0A8"/>
<comment type="caution">
    <text evidence="1">The sequence shown here is derived from an EMBL/GenBank/DDBJ whole genome shotgun (WGS) entry which is preliminary data.</text>
</comment>
<gene>
    <name evidence="1" type="ORF">Bca52824_019334</name>
</gene>
<sequence length="143" mass="15957">MLIPWLCQRILGFRSVATEMSLPVDGEAGVVVRPVTTGKFRRWKSRRCVKLQGLVRRVELSMLRRRQLIKLLLSLTSLPHGVVLSRLLPSSLCQNLTLVIRVEPCAVALSFVGLELGLPLRLHGLDLTHPSVGFSCQLLLRQG</sequence>
<evidence type="ECO:0000313" key="1">
    <source>
        <dbReference type="EMBL" id="KAG2316212.1"/>
    </source>
</evidence>